<dbReference type="GeneID" id="28725999"/>
<reference evidence="4 5" key="1">
    <citation type="submission" date="2016-01" db="EMBL/GenBank/DDBJ databases">
        <title>Genome sequence of the yeast Holleya sinecauda.</title>
        <authorList>
            <person name="Dietrich F.S."/>
        </authorList>
    </citation>
    <scope>NUCLEOTIDE SEQUENCE [LARGE SCALE GENOMIC DNA]</scope>
    <source>
        <strain evidence="4 5">ATCC 58844</strain>
    </source>
</reference>
<keyword evidence="2" id="KW-0677">Repeat</keyword>
<name>A0A109V0Z3_9SACH</name>
<dbReference type="InterPro" id="IPR051726">
    <property type="entry name" value="Chitin_Synth_Reg"/>
</dbReference>
<dbReference type="FunFam" id="1.25.40.10:FF:000707">
    <property type="entry name" value="Chitin synthase regulatory factor 3"/>
    <property type="match status" value="1"/>
</dbReference>
<organism evidence="4 5">
    <name type="scientific">Eremothecium sinecaudum</name>
    <dbReference type="NCBI Taxonomy" id="45286"/>
    <lineage>
        <taxon>Eukaryota</taxon>
        <taxon>Fungi</taxon>
        <taxon>Dikarya</taxon>
        <taxon>Ascomycota</taxon>
        <taxon>Saccharomycotina</taxon>
        <taxon>Saccharomycetes</taxon>
        <taxon>Saccharomycetales</taxon>
        <taxon>Saccharomycetaceae</taxon>
        <taxon>Eremothecium</taxon>
    </lineage>
</organism>
<dbReference type="STRING" id="45286.A0A109V0Z3"/>
<dbReference type="SUPFAM" id="SSF81901">
    <property type="entry name" value="HCP-like"/>
    <property type="match status" value="1"/>
</dbReference>
<evidence type="ECO:0000313" key="4">
    <source>
        <dbReference type="EMBL" id="AMD22638.1"/>
    </source>
</evidence>
<keyword evidence="1" id="KW-0597">Phosphoprotein</keyword>
<dbReference type="Proteomes" id="UP000243052">
    <property type="component" value="Chromosome viii"/>
</dbReference>
<dbReference type="SMART" id="SM00671">
    <property type="entry name" value="SEL1"/>
    <property type="match status" value="7"/>
</dbReference>
<dbReference type="Gene3D" id="1.25.40.10">
    <property type="entry name" value="Tetratricopeptide repeat domain"/>
    <property type="match status" value="2"/>
</dbReference>
<keyword evidence="5" id="KW-1185">Reference proteome</keyword>
<evidence type="ECO:0000256" key="2">
    <source>
        <dbReference type="ARBA" id="ARBA00022737"/>
    </source>
</evidence>
<dbReference type="InterPro" id="IPR006597">
    <property type="entry name" value="Sel1-like"/>
</dbReference>
<feature type="region of interest" description="Disordered" evidence="3">
    <location>
        <begin position="98"/>
        <end position="149"/>
    </location>
</feature>
<evidence type="ECO:0000256" key="1">
    <source>
        <dbReference type="ARBA" id="ARBA00022553"/>
    </source>
</evidence>
<feature type="compositionally biased region" description="Low complexity" evidence="3">
    <location>
        <begin position="588"/>
        <end position="610"/>
    </location>
</feature>
<evidence type="ECO:0000256" key="3">
    <source>
        <dbReference type="SAM" id="MobiDB-lite"/>
    </source>
</evidence>
<evidence type="ECO:0000313" key="5">
    <source>
        <dbReference type="Proteomes" id="UP000243052"/>
    </source>
</evidence>
<accession>A0A109V0Z3</accession>
<dbReference type="EMBL" id="CP014248">
    <property type="protein sequence ID" value="AMD22638.1"/>
    <property type="molecule type" value="Genomic_DNA"/>
</dbReference>
<dbReference type="AlphaFoldDB" id="A0A109V0Z3"/>
<feature type="region of interest" description="Disordered" evidence="3">
    <location>
        <begin position="583"/>
        <end position="633"/>
    </location>
</feature>
<gene>
    <name evidence="4" type="ORF">AW171_hschr84689</name>
</gene>
<feature type="compositionally biased region" description="Basic and acidic residues" evidence="3">
    <location>
        <begin position="612"/>
        <end position="629"/>
    </location>
</feature>
<feature type="compositionally biased region" description="Polar residues" evidence="3">
    <location>
        <begin position="114"/>
        <end position="125"/>
    </location>
</feature>
<dbReference type="PANTHER" id="PTHR46430:SF1">
    <property type="entry name" value="CHITIN SYNTHASE REGULATOR SKT5-RELATED"/>
    <property type="match status" value="1"/>
</dbReference>
<dbReference type="InterPro" id="IPR011990">
    <property type="entry name" value="TPR-like_helical_dom_sf"/>
</dbReference>
<proteinExistence type="predicted"/>
<feature type="region of interest" description="Disordered" evidence="3">
    <location>
        <begin position="713"/>
        <end position="742"/>
    </location>
</feature>
<sequence>MASNSTLDPVLEYPYMDSVDRMRIYPNIYDGGAPYPSESIYGSSIGQGNTMGIAPYREFVPSNYNGVDSTYTNLGYSSVYDEQDYFFRERLNHNPYAEDMRISRSSSSSRANLYPSSIPQSQGSSAHMGGQYPARSSMVPSNDSKKLKSKPVDLSHLYLVNTKDSVKLTQTNESVAHYSHKVISECLGEDKNAVLLPRLKALDMYRKNVKKSKDPDVMFQYAQYMLQTALTMDIAPGEGSGDEKENSKKAQQNENLKNQFLKEAKLYLTKLSVKGYKDAQYLLADAYSSGAFGKVNHKDAFPLFQSSAKHGHIEAAYRTAVCFEKGLGTTRDSRKCIEFLKFAASRNHPAAMFKLGLYSFHGRMGLPQDVNTKQNGIKWLSRAAARANELTCAAPFELAQIYENGFLDIVIPDESYATELYVQAASLGHVASTTKLGKMYEQGNEVIPQDASLSVHYYTQSALKGDPEAMLGLCAWYLVGAPPALELDDREAFQWALKAAKKGYAKAQYTVGYFHENGKGCKEDISMAYKWYECAAENNDPRAIKKIASRKASKKRSSIFFGFPFSKSDDGDKSTIELDDITEEATSDDNNNNNNNNNNTNSNSNSTTSSGDDVKIRDYKNKKTNEVDSYRPNTMSSIGSIDVLNVITEGNSPDIEFDDPTFPSYLRKSSTPTDAMYAAKDCRDQSKNQLIPMHPPPNAAHLFSSMSAYDSNYTTSQNRKEHSHVSKHSRSTSRLDPLIRGSKPRPLDNIYLRYSQEANHGYGNHGYGNRWAEPYAHNSVPSGVDGKKG</sequence>
<dbReference type="RefSeq" id="XP_017989634.1">
    <property type="nucleotide sequence ID" value="XM_018134094.1"/>
</dbReference>
<dbReference type="Pfam" id="PF08238">
    <property type="entry name" value="Sel1"/>
    <property type="match status" value="7"/>
</dbReference>
<protein>
    <submittedName>
        <fullName evidence="4">HHL132Cp</fullName>
    </submittedName>
</protein>
<feature type="region of interest" description="Disordered" evidence="3">
    <location>
        <begin position="769"/>
        <end position="789"/>
    </location>
</feature>
<dbReference type="PANTHER" id="PTHR46430">
    <property type="entry name" value="PROTEIN SKT5-RELATED"/>
    <property type="match status" value="1"/>
</dbReference>
<dbReference type="OrthoDB" id="272077at2759"/>